<comment type="caution">
    <text evidence="2">The sequence shown here is derived from an EMBL/GenBank/DDBJ whole genome shotgun (WGS) entry which is preliminary data.</text>
</comment>
<dbReference type="SUPFAM" id="SSF53474">
    <property type="entry name" value="alpha/beta-Hydrolases"/>
    <property type="match status" value="1"/>
</dbReference>
<evidence type="ECO:0000313" key="3">
    <source>
        <dbReference type="Proteomes" id="UP000481109"/>
    </source>
</evidence>
<protein>
    <submittedName>
        <fullName evidence="2">Prolyl oligopeptidase family serine peptidase</fullName>
    </submittedName>
</protein>
<accession>A0A6G4XH31</accession>
<name>A0A6G4XH31_9ACTN</name>
<feature type="transmembrane region" description="Helical" evidence="1">
    <location>
        <begin position="41"/>
        <end position="60"/>
    </location>
</feature>
<dbReference type="InterPro" id="IPR050583">
    <property type="entry name" value="Mycobacterial_A85_antigen"/>
</dbReference>
<dbReference type="InterPro" id="IPR000801">
    <property type="entry name" value="Esterase-like"/>
</dbReference>
<sequence>MGLTSKKLLLLAVLVAIALFALTMWLWPRLAKSSVRALLGRFLLLVCTQIAVLSVVLLYVNDKFEFYASWDDLFGTEQGEGVVQEVGPGGKLVALQSDQALSGGGRLESVKITGTSSKIAADAKVYLPPQYFQKGNKDKKFPAILAITGYPGTVDGMINELGFVDTARDKARTGKMPPAVMIFIRSAVTPPRDTECVDVPGGPKVLTYFAKDLPKAITQHYRVGTDTKQWGVTGYSTGGYCALKLPMTYPESFTAGAALSPYFAAKTDDTTGDLFHGDKKLEQENDLMWRMEKLPQPPVSLLVTSSAKGEYDYHHTLDFLSKLKEGRMRMARMILDEGGHNFNTWKREVPAALVWLGDKLDKPAKA</sequence>
<dbReference type="AlphaFoldDB" id="A0A6G4XH31"/>
<organism evidence="2 3">
    <name type="scientific">Streptomyces mesophilus</name>
    <dbReference type="NCBI Taxonomy" id="1775132"/>
    <lineage>
        <taxon>Bacteria</taxon>
        <taxon>Bacillati</taxon>
        <taxon>Actinomycetota</taxon>
        <taxon>Actinomycetes</taxon>
        <taxon>Kitasatosporales</taxon>
        <taxon>Streptomycetaceae</taxon>
        <taxon>Streptomyces</taxon>
    </lineage>
</organism>
<dbReference type="Gene3D" id="3.40.50.1820">
    <property type="entry name" value="alpha/beta hydrolase"/>
    <property type="match status" value="1"/>
</dbReference>
<reference evidence="2 3" key="1">
    <citation type="submission" date="2020-02" db="EMBL/GenBank/DDBJ databases">
        <title>Whole-genome analyses of novel actinobacteria.</title>
        <authorList>
            <person name="Sahin N."/>
            <person name="Tokatli A."/>
        </authorList>
    </citation>
    <scope>NUCLEOTIDE SEQUENCE [LARGE SCALE GENOMIC DNA]</scope>
    <source>
        <strain evidence="2 3">YC504</strain>
    </source>
</reference>
<dbReference type="RefSeq" id="WP_165332347.1">
    <property type="nucleotide sequence ID" value="NZ_JAAKZW010000047.1"/>
</dbReference>
<dbReference type="InterPro" id="IPR029058">
    <property type="entry name" value="AB_hydrolase_fold"/>
</dbReference>
<proteinExistence type="predicted"/>
<keyword evidence="1" id="KW-0812">Transmembrane</keyword>
<keyword evidence="1" id="KW-1133">Transmembrane helix</keyword>
<dbReference type="PANTHER" id="PTHR48098:SF1">
    <property type="entry name" value="DIACYLGLYCEROL ACYLTRANSFERASE_MYCOLYLTRANSFERASE AG85A"/>
    <property type="match status" value="1"/>
</dbReference>
<dbReference type="EMBL" id="JAAKZW010000047">
    <property type="protein sequence ID" value="NGO76855.1"/>
    <property type="molecule type" value="Genomic_DNA"/>
</dbReference>
<gene>
    <name evidence="2" type="ORF">G6045_14455</name>
</gene>
<dbReference type="PANTHER" id="PTHR48098">
    <property type="entry name" value="ENTEROCHELIN ESTERASE-RELATED"/>
    <property type="match status" value="1"/>
</dbReference>
<evidence type="ECO:0000313" key="2">
    <source>
        <dbReference type="EMBL" id="NGO76855.1"/>
    </source>
</evidence>
<keyword evidence="3" id="KW-1185">Reference proteome</keyword>
<evidence type="ECO:0000256" key="1">
    <source>
        <dbReference type="SAM" id="Phobius"/>
    </source>
</evidence>
<dbReference type="Proteomes" id="UP000481109">
    <property type="component" value="Unassembled WGS sequence"/>
</dbReference>
<dbReference type="GO" id="GO:0016747">
    <property type="term" value="F:acyltransferase activity, transferring groups other than amino-acyl groups"/>
    <property type="evidence" value="ECO:0007669"/>
    <property type="project" value="TreeGrafter"/>
</dbReference>
<dbReference type="Pfam" id="PF00756">
    <property type="entry name" value="Esterase"/>
    <property type="match status" value="1"/>
</dbReference>
<keyword evidence="1" id="KW-0472">Membrane</keyword>